<evidence type="ECO:0000313" key="2">
    <source>
        <dbReference type="EMBL" id="KAK5282800.1"/>
    </source>
</evidence>
<name>A0ABR0M5I6_9PEZI</name>
<dbReference type="EMBL" id="JAVRRA010000946">
    <property type="protein sequence ID" value="KAK5282800.1"/>
    <property type="molecule type" value="Genomic_DNA"/>
</dbReference>
<feature type="compositionally biased region" description="Low complexity" evidence="1">
    <location>
        <begin position="139"/>
        <end position="157"/>
    </location>
</feature>
<organism evidence="2 3">
    <name type="scientific">Cryomyces antarcticus</name>
    <dbReference type="NCBI Taxonomy" id="329879"/>
    <lineage>
        <taxon>Eukaryota</taxon>
        <taxon>Fungi</taxon>
        <taxon>Dikarya</taxon>
        <taxon>Ascomycota</taxon>
        <taxon>Pezizomycotina</taxon>
        <taxon>Dothideomycetes</taxon>
        <taxon>Dothideomycetes incertae sedis</taxon>
        <taxon>Cryomyces</taxon>
    </lineage>
</organism>
<accession>A0ABR0M5I6</accession>
<keyword evidence="3" id="KW-1185">Reference proteome</keyword>
<feature type="region of interest" description="Disordered" evidence="1">
    <location>
        <begin position="1"/>
        <end position="77"/>
    </location>
</feature>
<evidence type="ECO:0000313" key="3">
    <source>
        <dbReference type="Proteomes" id="UP001357485"/>
    </source>
</evidence>
<dbReference type="PANTHER" id="PTHR39610">
    <property type="entry name" value="BZIP DOMAIN-CONTAINING PROTEIN-RELATED"/>
    <property type="match status" value="1"/>
</dbReference>
<comment type="caution">
    <text evidence="2">The sequence shown here is derived from an EMBL/GenBank/DDBJ whole genome shotgun (WGS) entry which is preliminary data.</text>
</comment>
<sequence>MSMSMSQVSHQALHGNGPPSPSTSSHSPSQPSLAQAATINAGLNQESRRSSDSRRGIERRRSSLMTNINLIDPALPPPGEFQQSPGMGVRTFSYGTADPHHQRAPSLGELHQELENEQEAQVNRLLGMIRQQQAQIAAIQSSTSSTQPSSATSTTAIEEGTPTSEQSFSLPTISQHQSDTPNIAIPASTTTVQNNHSGPRSPAHRPSHDSRTSISRQSSRRSGVSSHTGSPSIRPMSGLQYEGSEWLMNGGRDESAFYQAETQTLTRENQMLRCRIREL</sequence>
<feature type="compositionally biased region" description="Polar residues" evidence="1">
    <location>
        <begin position="1"/>
        <end position="10"/>
    </location>
</feature>
<feature type="compositionally biased region" description="Low complexity" evidence="1">
    <location>
        <begin position="22"/>
        <end position="32"/>
    </location>
</feature>
<proteinExistence type="predicted"/>
<protein>
    <submittedName>
        <fullName evidence="2">Uncharacterized protein</fullName>
    </submittedName>
</protein>
<reference evidence="2 3" key="1">
    <citation type="submission" date="2023-08" db="EMBL/GenBank/DDBJ databases">
        <title>Black Yeasts Isolated from many extreme environments.</title>
        <authorList>
            <person name="Coleine C."/>
            <person name="Stajich J.E."/>
            <person name="Selbmann L."/>
        </authorList>
    </citation>
    <scope>NUCLEOTIDE SEQUENCE [LARGE SCALE GENOMIC DNA]</scope>
    <source>
        <strain evidence="2 3">CCFEE 536</strain>
    </source>
</reference>
<feature type="compositionally biased region" description="Polar residues" evidence="1">
    <location>
        <begin position="161"/>
        <end position="198"/>
    </location>
</feature>
<dbReference type="Proteomes" id="UP001357485">
    <property type="component" value="Unassembled WGS sequence"/>
</dbReference>
<gene>
    <name evidence="2" type="ORF">LTR16_005673</name>
</gene>
<feature type="compositionally biased region" description="Low complexity" evidence="1">
    <location>
        <begin position="212"/>
        <end position="230"/>
    </location>
</feature>
<dbReference type="PANTHER" id="PTHR39610:SF2">
    <property type="entry name" value="BZIP DOMAIN-CONTAINING PROTEIN"/>
    <property type="match status" value="1"/>
</dbReference>
<feature type="non-terminal residue" evidence="2">
    <location>
        <position position="279"/>
    </location>
</feature>
<evidence type="ECO:0000256" key="1">
    <source>
        <dbReference type="SAM" id="MobiDB-lite"/>
    </source>
</evidence>
<feature type="compositionally biased region" description="Basic and acidic residues" evidence="1">
    <location>
        <begin position="46"/>
        <end position="61"/>
    </location>
</feature>
<feature type="compositionally biased region" description="Polar residues" evidence="1">
    <location>
        <begin position="33"/>
        <end position="45"/>
    </location>
</feature>
<feature type="region of interest" description="Disordered" evidence="1">
    <location>
        <begin position="139"/>
        <end position="238"/>
    </location>
</feature>